<protein>
    <submittedName>
        <fullName evidence="1">Uncharacterized protein</fullName>
    </submittedName>
</protein>
<sequence>MEDTVTLVLMKLTSVEVQS</sequence>
<comment type="caution">
    <text evidence="1">The sequence shown here is derived from an EMBL/GenBank/DDBJ whole genome shotgun (WGS) entry which is preliminary data.</text>
</comment>
<reference evidence="1 2" key="1">
    <citation type="submission" date="2019-08" db="EMBL/GenBank/DDBJ databases">
        <title>A chromosome-level genome assembly, high-density linkage maps, and genome scans reveal the genomic architecture of hybrid incompatibilities underlying speciation via character displacement in darters (Percidae: Etheostominae).</title>
        <authorList>
            <person name="Moran R.L."/>
            <person name="Catchen J.M."/>
            <person name="Fuller R.C."/>
        </authorList>
    </citation>
    <scope>NUCLEOTIDE SEQUENCE [LARGE SCALE GENOMIC DNA]</scope>
    <source>
        <strain evidence="1">EspeVRDwgs_2016</strain>
        <tissue evidence="1">Muscle</tissue>
    </source>
</reference>
<organism evidence="1 2">
    <name type="scientific">Etheostoma spectabile</name>
    <name type="common">orangethroat darter</name>
    <dbReference type="NCBI Taxonomy" id="54343"/>
    <lineage>
        <taxon>Eukaryota</taxon>
        <taxon>Metazoa</taxon>
        <taxon>Chordata</taxon>
        <taxon>Craniata</taxon>
        <taxon>Vertebrata</taxon>
        <taxon>Euteleostomi</taxon>
        <taxon>Actinopterygii</taxon>
        <taxon>Neopterygii</taxon>
        <taxon>Teleostei</taxon>
        <taxon>Neoteleostei</taxon>
        <taxon>Acanthomorphata</taxon>
        <taxon>Eupercaria</taxon>
        <taxon>Perciformes</taxon>
        <taxon>Percoidei</taxon>
        <taxon>Percidae</taxon>
        <taxon>Etheostomatinae</taxon>
        <taxon>Etheostoma</taxon>
    </lineage>
</organism>
<dbReference type="EMBL" id="VOFY01000020">
    <property type="protein sequence ID" value="KAA8581858.1"/>
    <property type="molecule type" value="Genomic_DNA"/>
</dbReference>
<name>A0A5J5CIW0_9PERO</name>
<gene>
    <name evidence="1" type="ORF">FQN60_008598</name>
</gene>
<dbReference type="Proteomes" id="UP000327493">
    <property type="component" value="Chromosome 20"/>
</dbReference>
<proteinExistence type="predicted"/>
<keyword evidence="2" id="KW-1185">Reference proteome</keyword>
<evidence type="ECO:0000313" key="1">
    <source>
        <dbReference type="EMBL" id="KAA8581858.1"/>
    </source>
</evidence>
<evidence type="ECO:0000313" key="2">
    <source>
        <dbReference type="Proteomes" id="UP000327493"/>
    </source>
</evidence>
<accession>A0A5J5CIW0</accession>
<dbReference type="AlphaFoldDB" id="A0A5J5CIW0"/>